<accession>A0AAV4NTA2</accession>
<name>A0AAV4NTA2_9ARAC</name>
<organism evidence="1 2">
    <name type="scientific">Caerostris darwini</name>
    <dbReference type="NCBI Taxonomy" id="1538125"/>
    <lineage>
        <taxon>Eukaryota</taxon>
        <taxon>Metazoa</taxon>
        <taxon>Ecdysozoa</taxon>
        <taxon>Arthropoda</taxon>
        <taxon>Chelicerata</taxon>
        <taxon>Arachnida</taxon>
        <taxon>Araneae</taxon>
        <taxon>Araneomorphae</taxon>
        <taxon>Entelegynae</taxon>
        <taxon>Araneoidea</taxon>
        <taxon>Araneidae</taxon>
        <taxon>Caerostris</taxon>
    </lineage>
</organism>
<protein>
    <submittedName>
        <fullName evidence="1">Uncharacterized protein</fullName>
    </submittedName>
</protein>
<reference evidence="1 2" key="1">
    <citation type="submission" date="2021-06" db="EMBL/GenBank/DDBJ databases">
        <title>Caerostris darwini draft genome.</title>
        <authorList>
            <person name="Kono N."/>
            <person name="Arakawa K."/>
        </authorList>
    </citation>
    <scope>NUCLEOTIDE SEQUENCE [LARGE SCALE GENOMIC DNA]</scope>
</reference>
<gene>
    <name evidence="1" type="ORF">CDAR_300351</name>
</gene>
<proteinExistence type="predicted"/>
<dbReference type="AlphaFoldDB" id="A0AAV4NTA2"/>
<evidence type="ECO:0000313" key="1">
    <source>
        <dbReference type="EMBL" id="GIX87634.1"/>
    </source>
</evidence>
<sequence>MERFLKLKNPIQKAIIDLNLQINFSDSEFDLISRTVSALLPIKLAVEALCRRDSKLLTANATINFMLQSLKEQHTSLSEELYITLKNHTEESNFIGFLGKLILANTKIEVHCCSCCNFRFFLGIVLETKGY</sequence>
<comment type="caution">
    <text evidence="1">The sequence shown here is derived from an EMBL/GenBank/DDBJ whole genome shotgun (WGS) entry which is preliminary data.</text>
</comment>
<evidence type="ECO:0000313" key="2">
    <source>
        <dbReference type="Proteomes" id="UP001054837"/>
    </source>
</evidence>
<dbReference type="EMBL" id="BPLQ01002017">
    <property type="protein sequence ID" value="GIX87634.1"/>
    <property type="molecule type" value="Genomic_DNA"/>
</dbReference>
<dbReference type="Proteomes" id="UP001054837">
    <property type="component" value="Unassembled WGS sequence"/>
</dbReference>
<keyword evidence="2" id="KW-1185">Reference proteome</keyword>